<gene>
    <name evidence="1" type="ORF">HMPREF9997_01116</name>
</gene>
<dbReference type="EMBL" id="AMEM01000017">
    <property type="protein sequence ID" value="EKX90621.1"/>
    <property type="molecule type" value="Genomic_DNA"/>
</dbReference>
<dbReference type="Proteomes" id="UP000010445">
    <property type="component" value="Unassembled WGS sequence"/>
</dbReference>
<dbReference type="STRING" id="1035195.HMPREF9997_01116"/>
<organism evidence="1 2">
    <name type="scientific">Corynebacterium durum F0235</name>
    <dbReference type="NCBI Taxonomy" id="1035195"/>
    <lineage>
        <taxon>Bacteria</taxon>
        <taxon>Bacillati</taxon>
        <taxon>Actinomycetota</taxon>
        <taxon>Actinomycetes</taxon>
        <taxon>Mycobacteriales</taxon>
        <taxon>Corynebacteriaceae</taxon>
        <taxon>Corynebacterium</taxon>
    </lineage>
</organism>
<dbReference type="RefSeq" id="WP_006063354.1">
    <property type="nucleotide sequence ID" value="NZ_KB290831.1"/>
</dbReference>
<dbReference type="PATRIC" id="fig|1035195.3.peg.998"/>
<dbReference type="OrthoDB" id="4420946at2"/>
<accession>L1MI64</accession>
<evidence type="ECO:0000313" key="1">
    <source>
        <dbReference type="EMBL" id="EKX90621.1"/>
    </source>
</evidence>
<comment type="caution">
    <text evidence="1">The sequence shown here is derived from an EMBL/GenBank/DDBJ whole genome shotgun (WGS) entry which is preliminary data.</text>
</comment>
<keyword evidence="2" id="KW-1185">Reference proteome</keyword>
<dbReference type="HOGENOM" id="CLU_098573_0_0_11"/>
<dbReference type="eggNOG" id="ENOG5031HZY">
    <property type="taxonomic scope" value="Bacteria"/>
</dbReference>
<name>L1MI64_9CORY</name>
<protein>
    <submittedName>
        <fullName evidence="1">Uncharacterized protein</fullName>
    </submittedName>
</protein>
<evidence type="ECO:0000313" key="2">
    <source>
        <dbReference type="Proteomes" id="UP000010445"/>
    </source>
</evidence>
<dbReference type="AlphaFoldDB" id="L1MI64"/>
<reference evidence="1 2" key="1">
    <citation type="submission" date="2012-05" db="EMBL/GenBank/DDBJ databases">
        <authorList>
            <person name="Weinstock G."/>
            <person name="Sodergren E."/>
            <person name="Lobos E.A."/>
            <person name="Fulton L."/>
            <person name="Fulton R."/>
            <person name="Courtney L."/>
            <person name="Fronick C."/>
            <person name="O'Laughlin M."/>
            <person name="Godfrey J."/>
            <person name="Wilson R.M."/>
            <person name="Miner T."/>
            <person name="Farmer C."/>
            <person name="Delehaunty K."/>
            <person name="Cordes M."/>
            <person name="Minx P."/>
            <person name="Tomlinson C."/>
            <person name="Chen J."/>
            <person name="Wollam A."/>
            <person name="Pepin K.H."/>
            <person name="Bhonagiri V."/>
            <person name="Zhang X."/>
            <person name="Suruliraj S."/>
            <person name="Warren W."/>
            <person name="Mitreva M."/>
            <person name="Mardis E.R."/>
            <person name="Wilson R.K."/>
        </authorList>
    </citation>
    <scope>NUCLEOTIDE SEQUENCE [LARGE SCALE GENOMIC DNA]</scope>
    <source>
        <strain evidence="1 2">F0235</strain>
    </source>
</reference>
<sequence length="246" mass="26638">MNFRSHVYTPLHNAAIWIAAWLYGLESYDDTETALIDLGGAPSLDIFTALRRHASPLLNDNPTGEPIMRLEFPGPGDAPHLPAGSDAALAAQHSGALVFASPVINEQVVITPPLDNPRWFHLTDALPSPHIPAPGEADLELSEAIRRAATLIDARGYRSDALANPRFIVGMVGDTYDLSGLPDATPQRTLKLLTRADHISAIIEAVISYSGDHSLDAELLALTRPIRHARIAAVNYAVAEWGRLKR</sequence>
<proteinExistence type="predicted"/>